<name>A0A2V2A4W5_PSYIM</name>
<dbReference type="AlphaFoldDB" id="A0A2V2A4W5"/>
<evidence type="ECO:0000313" key="3">
    <source>
        <dbReference type="Proteomes" id="UP000245655"/>
    </source>
</evidence>
<comment type="caution">
    <text evidence="2">The sequence shown here is derived from an EMBL/GenBank/DDBJ whole genome shotgun (WGS) entry which is preliminary data.</text>
</comment>
<sequence>MITYIRFDNFYSYPEATEVSFTLGKQPTESNYDFYIDTEHDQYRLNKVTAILGANGSGKTQLLKAVSFLRWFICGSTSSLDSEDNIPYSPFALNQNNTSEFEMGFLLKNTDGVYEEYRYELTLSQSHVINEALYKKTSRLFSYVFSRHYDGDKMTYKHRSFVIPSLADDVKKNASLISYANLLDEPIAEAIIEMFEGYKTNVVSMGRLGSLSQSIPEMTELFAKDDGLKQTAEKLLCQFDTGIDEINIKSVMMVNEGKQQEVLLPFGIHKVGDDSFELMIYEESNGTQSAYSLLGLILPVLKNGGVAIIDELDNDLHPLLLPAIFDLFRSSHHNPHNAQLVFSCHTPEVFNLLNKHQIYLVEKYEQASEAWRLDEMEGVRNDDNLYAKYMAGAFDAIPNL</sequence>
<dbReference type="SUPFAM" id="SSF52540">
    <property type="entry name" value="P-loop containing nucleoside triphosphate hydrolases"/>
    <property type="match status" value="1"/>
</dbReference>
<dbReference type="GeneID" id="60254611"/>
<dbReference type="Pfam" id="PF13304">
    <property type="entry name" value="AAA_21"/>
    <property type="match status" value="1"/>
</dbReference>
<dbReference type="CDD" id="cd00267">
    <property type="entry name" value="ABC_ATPase"/>
    <property type="match status" value="1"/>
</dbReference>
<dbReference type="Gene3D" id="3.40.50.300">
    <property type="entry name" value="P-loop containing nucleotide triphosphate hydrolases"/>
    <property type="match status" value="1"/>
</dbReference>
<organism evidence="2 3">
    <name type="scientific">Psychrobacter immobilis</name>
    <dbReference type="NCBI Taxonomy" id="498"/>
    <lineage>
        <taxon>Bacteria</taxon>
        <taxon>Pseudomonadati</taxon>
        <taxon>Pseudomonadota</taxon>
        <taxon>Gammaproteobacteria</taxon>
        <taxon>Moraxellales</taxon>
        <taxon>Moraxellaceae</taxon>
        <taxon>Psychrobacter</taxon>
    </lineage>
</organism>
<accession>A0A2V2A4W5</accession>
<dbReference type="GO" id="GO:0005524">
    <property type="term" value="F:ATP binding"/>
    <property type="evidence" value="ECO:0007669"/>
    <property type="project" value="InterPro"/>
</dbReference>
<dbReference type="GO" id="GO:0016887">
    <property type="term" value="F:ATP hydrolysis activity"/>
    <property type="evidence" value="ECO:0007669"/>
    <property type="project" value="InterPro"/>
</dbReference>
<reference evidence="2 3" key="1">
    <citation type="submission" date="2018-05" db="EMBL/GenBank/DDBJ databases">
        <title>Genomic Encyclopedia of Type Strains, Phase IV (KMG-IV): sequencing the most valuable type-strain genomes for metagenomic binning, comparative biology and taxonomic classification.</title>
        <authorList>
            <person name="Goeker M."/>
        </authorList>
    </citation>
    <scope>NUCLEOTIDE SEQUENCE [LARGE SCALE GENOMIC DNA]</scope>
    <source>
        <strain evidence="2 3">DSM 7229</strain>
    </source>
</reference>
<evidence type="ECO:0000313" key="2">
    <source>
        <dbReference type="EMBL" id="PWK14136.1"/>
    </source>
</evidence>
<dbReference type="InterPro" id="IPR027417">
    <property type="entry name" value="P-loop_NTPase"/>
</dbReference>
<dbReference type="EMBL" id="QGGM01000003">
    <property type="protein sequence ID" value="PWK14136.1"/>
    <property type="molecule type" value="Genomic_DNA"/>
</dbReference>
<dbReference type="PANTHER" id="PTHR40396">
    <property type="entry name" value="ATPASE-LIKE PROTEIN"/>
    <property type="match status" value="1"/>
</dbReference>
<gene>
    <name evidence="2" type="ORF">C8D84_103162</name>
</gene>
<feature type="domain" description="ATPase AAA-type core" evidence="1">
    <location>
        <begin position="48"/>
        <end position="349"/>
    </location>
</feature>
<proteinExistence type="predicted"/>
<evidence type="ECO:0000259" key="1">
    <source>
        <dbReference type="Pfam" id="PF13304"/>
    </source>
</evidence>
<protein>
    <recommendedName>
        <fullName evidence="1">ATPase AAA-type core domain-containing protein</fullName>
    </recommendedName>
</protein>
<dbReference type="PANTHER" id="PTHR40396:SF1">
    <property type="entry name" value="ATPASE AAA-TYPE CORE DOMAIN-CONTAINING PROTEIN"/>
    <property type="match status" value="1"/>
</dbReference>
<dbReference type="InterPro" id="IPR003959">
    <property type="entry name" value="ATPase_AAA_core"/>
</dbReference>
<dbReference type="Proteomes" id="UP000245655">
    <property type="component" value="Unassembled WGS sequence"/>
</dbReference>
<dbReference type="RefSeq" id="WP_109590311.1">
    <property type="nucleotide sequence ID" value="NZ_CAJGZY010000003.1"/>
</dbReference>
<keyword evidence="3" id="KW-1185">Reference proteome</keyword>